<dbReference type="AlphaFoldDB" id="A0A1W2B183"/>
<gene>
    <name evidence="1" type="ORF">SAMN06296427_105179</name>
</gene>
<proteinExistence type="predicted"/>
<dbReference type="SUPFAM" id="SSF55961">
    <property type="entry name" value="Bet v1-like"/>
    <property type="match status" value="1"/>
</dbReference>
<dbReference type="CDD" id="cd07820">
    <property type="entry name" value="SRPBCC_3"/>
    <property type="match status" value="1"/>
</dbReference>
<evidence type="ECO:0000313" key="1">
    <source>
        <dbReference type="EMBL" id="SMC66168.1"/>
    </source>
</evidence>
<dbReference type="STRING" id="1434700.SAMN06296427_105179"/>
<name>A0A1W2B183_9FLAO</name>
<dbReference type="RefSeq" id="WP_084017382.1">
    <property type="nucleotide sequence ID" value="NZ_FWXS01000005.1"/>
</dbReference>
<dbReference type="EMBL" id="FWXS01000005">
    <property type="protein sequence ID" value="SMC66168.1"/>
    <property type="molecule type" value="Genomic_DNA"/>
</dbReference>
<keyword evidence="2" id="KW-1185">Reference proteome</keyword>
<reference evidence="1 2" key="1">
    <citation type="submission" date="2017-04" db="EMBL/GenBank/DDBJ databases">
        <authorList>
            <person name="Afonso C.L."/>
            <person name="Miller P.J."/>
            <person name="Scott M.A."/>
            <person name="Spackman E."/>
            <person name="Goraichik I."/>
            <person name="Dimitrov K.M."/>
            <person name="Suarez D.L."/>
            <person name="Swayne D.E."/>
        </authorList>
    </citation>
    <scope>NUCLEOTIDE SEQUENCE [LARGE SCALE GENOMIC DNA]</scope>
    <source>
        <strain evidence="1 2">CGMCC 1.12708</strain>
    </source>
</reference>
<sequence length="152" mass="18309">MKYQLKRTQQLYTDLKSAWDFFSLAHNLSKITPKDMNFRVMSDVGEIPIYEGMTIDYKVSPLLGISMNWQTEIIKVEHQKLFVDFQKKGPYKIWHHLHEFEENENGVLMTDTVDYELPFGMFGNWVNHLIVRKKLDKIFKYRKKVLDEKWVF</sequence>
<organism evidence="1 2">
    <name type="scientific">Moheibacter sediminis</name>
    <dbReference type="NCBI Taxonomy" id="1434700"/>
    <lineage>
        <taxon>Bacteria</taxon>
        <taxon>Pseudomonadati</taxon>
        <taxon>Bacteroidota</taxon>
        <taxon>Flavobacteriia</taxon>
        <taxon>Flavobacteriales</taxon>
        <taxon>Weeksellaceae</taxon>
        <taxon>Moheibacter</taxon>
    </lineage>
</organism>
<dbReference type="OrthoDB" id="9793552at2"/>
<dbReference type="Proteomes" id="UP000192393">
    <property type="component" value="Unassembled WGS sequence"/>
</dbReference>
<evidence type="ECO:0000313" key="2">
    <source>
        <dbReference type="Proteomes" id="UP000192393"/>
    </source>
</evidence>
<protein>
    <submittedName>
        <fullName evidence="1">Ligand-binding SRPBCC domain-containing protein</fullName>
    </submittedName>
</protein>
<dbReference type="Gene3D" id="3.30.530.20">
    <property type="match status" value="1"/>
</dbReference>
<dbReference type="InterPro" id="IPR023393">
    <property type="entry name" value="START-like_dom_sf"/>
</dbReference>
<accession>A0A1W2B183</accession>